<dbReference type="GO" id="GO:0102971">
    <property type="term" value="F:phosphinothricin N-acetyltransferase activity"/>
    <property type="evidence" value="ECO:0007669"/>
    <property type="project" value="UniProtKB-EC"/>
</dbReference>
<dbReference type="STRING" id="36849.OXPF_03350"/>
<dbReference type="NCBIfam" id="NF040503">
    <property type="entry name" value="resist_ArsN1a"/>
    <property type="match status" value="1"/>
</dbReference>
<dbReference type="RefSeq" id="WP_054873487.1">
    <property type="nucleotide sequence ID" value="NZ_LKET01000016.1"/>
</dbReference>
<dbReference type="PROSITE" id="PS51186">
    <property type="entry name" value="GNAT"/>
    <property type="match status" value="1"/>
</dbReference>
<comment type="caution">
    <text evidence="2">The sequence shown here is derived from an EMBL/GenBank/DDBJ whole genome shotgun (WGS) entry which is preliminary data.</text>
</comment>
<proteinExistence type="predicted"/>
<accession>A0A0P8YFK1</accession>
<organism evidence="2 3">
    <name type="scientific">Oxobacter pfennigii</name>
    <dbReference type="NCBI Taxonomy" id="36849"/>
    <lineage>
        <taxon>Bacteria</taxon>
        <taxon>Bacillati</taxon>
        <taxon>Bacillota</taxon>
        <taxon>Clostridia</taxon>
        <taxon>Eubacteriales</taxon>
        <taxon>Clostridiaceae</taxon>
        <taxon>Oxobacter</taxon>
    </lineage>
</organism>
<evidence type="ECO:0000313" key="3">
    <source>
        <dbReference type="Proteomes" id="UP000050326"/>
    </source>
</evidence>
<reference evidence="2 3" key="1">
    <citation type="submission" date="2015-09" db="EMBL/GenBank/DDBJ databases">
        <title>Genome sequence of Oxobacter pfennigii DSM 3222.</title>
        <authorList>
            <person name="Poehlein A."/>
            <person name="Bengelsdorf F.R."/>
            <person name="Schiel-Bengelsdorf B."/>
            <person name="Duerre P."/>
            <person name="Daniel R."/>
        </authorList>
    </citation>
    <scope>NUCLEOTIDE SEQUENCE [LARGE SCALE GENOMIC DNA]</scope>
    <source>
        <strain evidence="2 3">DSM 3222</strain>
    </source>
</reference>
<keyword evidence="3" id="KW-1185">Reference proteome</keyword>
<dbReference type="SUPFAM" id="SSF55729">
    <property type="entry name" value="Acyl-CoA N-acyltransferases (Nat)"/>
    <property type="match status" value="1"/>
</dbReference>
<dbReference type="PATRIC" id="fig|36849.3.peg.364"/>
<dbReference type="PANTHER" id="PTHR43415">
    <property type="entry name" value="SPERMIDINE N(1)-ACETYLTRANSFERASE"/>
    <property type="match status" value="1"/>
</dbReference>
<dbReference type="Gene3D" id="3.40.630.30">
    <property type="match status" value="1"/>
</dbReference>
<dbReference type="EMBL" id="LKET01000016">
    <property type="protein sequence ID" value="KPU45867.1"/>
    <property type="molecule type" value="Genomic_DNA"/>
</dbReference>
<dbReference type="InterPro" id="IPR000182">
    <property type="entry name" value="GNAT_dom"/>
</dbReference>
<dbReference type="CDD" id="cd04301">
    <property type="entry name" value="NAT_SF"/>
    <property type="match status" value="1"/>
</dbReference>
<evidence type="ECO:0000259" key="1">
    <source>
        <dbReference type="PROSITE" id="PS51186"/>
    </source>
</evidence>
<dbReference type="Pfam" id="PF00583">
    <property type="entry name" value="Acetyltransf_1"/>
    <property type="match status" value="1"/>
</dbReference>
<feature type="domain" description="N-acetyltransferase" evidence="1">
    <location>
        <begin position="3"/>
        <end position="164"/>
    </location>
</feature>
<dbReference type="EC" id="2.3.1.183" evidence="2"/>
<dbReference type="OrthoDB" id="9798006at2"/>
<keyword evidence="2" id="KW-0808">Transferase</keyword>
<sequence length="164" mass="18549">MGYVTREAGLDDISIITQIYNQGIEDRVATLDADLVSENEMRDYMIGRSEGYKVLVIADEQDKVYGWASINVFSSKCCYSGVADISIYIERSMRGKGLGKILLNYLIDVAKKQEFDKLVLSAFDFNEPGKRLYKSLGFREVGTYMNHGILDGKYVNVTIMEKLL</sequence>
<gene>
    <name evidence="2" type="primary">ywnH_1</name>
    <name evidence="2" type="ORF">OXPF_03350</name>
</gene>
<dbReference type="PANTHER" id="PTHR43415:SF3">
    <property type="entry name" value="GNAT-FAMILY ACETYLTRANSFERASE"/>
    <property type="match status" value="1"/>
</dbReference>
<dbReference type="AlphaFoldDB" id="A0A0P8YFK1"/>
<dbReference type="Proteomes" id="UP000050326">
    <property type="component" value="Unassembled WGS sequence"/>
</dbReference>
<keyword evidence="2" id="KW-0012">Acyltransferase</keyword>
<name>A0A0P8YFK1_9CLOT</name>
<evidence type="ECO:0000313" key="2">
    <source>
        <dbReference type="EMBL" id="KPU45867.1"/>
    </source>
</evidence>
<protein>
    <submittedName>
        <fullName evidence="2">Putative phosphinothricin acetyltransferase YwnH</fullName>
        <ecNumber evidence="2">2.3.1.183</ecNumber>
    </submittedName>
</protein>
<dbReference type="InterPro" id="IPR016181">
    <property type="entry name" value="Acyl_CoA_acyltransferase"/>
</dbReference>